<feature type="region of interest" description="Disordered" evidence="1">
    <location>
        <begin position="1"/>
        <end position="24"/>
    </location>
</feature>
<evidence type="ECO:0000313" key="4">
    <source>
        <dbReference type="Proteomes" id="UP000609879"/>
    </source>
</evidence>
<proteinExistence type="predicted"/>
<evidence type="ECO:0000259" key="2">
    <source>
        <dbReference type="Pfam" id="PF26136"/>
    </source>
</evidence>
<reference evidence="3 4" key="1">
    <citation type="submission" date="2021-01" db="EMBL/GenBank/DDBJ databases">
        <title>Whole genome shotgun sequence of Actinoplanes deccanensis NBRC 13994.</title>
        <authorList>
            <person name="Komaki H."/>
            <person name="Tamura T."/>
        </authorList>
    </citation>
    <scope>NUCLEOTIDE SEQUENCE [LARGE SCALE GENOMIC DNA]</scope>
    <source>
        <strain evidence="3 4">NBRC 13994</strain>
    </source>
</reference>
<sequence>MTAPDGTAVDHEPPAPRQADDPGSLADRQAALVEALTAGRPMPAGFDGFRFEAARVALLRKRAGEVSRQWPLLAASFGDRWKHEFATWAATRPTQGSLRDGWDLARDLLARAALPPMAATELAEREAALHYDGASPPRPRRGPSLRVAAGAVAVQIAGRVRVLRRP</sequence>
<comment type="caution">
    <text evidence="3">The sequence shown here is derived from an EMBL/GenBank/DDBJ whole genome shotgun (WGS) entry which is preliminary data.</text>
</comment>
<dbReference type="Proteomes" id="UP000609879">
    <property type="component" value="Unassembled WGS sequence"/>
</dbReference>
<evidence type="ECO:0000256" key="1">
    <source>
        <dbReference type="SAM" id="MobiDB-lite"/>
    </source>
</evidence>
<name>A0ABQ3Y8J5_9ACTN</name>
<dbReference type="InterPro" id="IPR058711">
    <property type="entry name" value="SCO6045-like_C"/>
</dbReference>
<feature type="domain" description="SCO6045-like C-terminal" evidence="2">
    <location>
        <begin position="26"/>
        <end position="109"/>
    </location>
</feature>
<keyword evidence="4" id="KW-1185">Reference proteome</keyword>
<evidence type="ECO:0000313" key="3">
    <source>
        <dbReference type="EMBL" id="GID76170.1"/>
    </source>
</evidence>
<protein>
    <recommendedName>
        <fullName evidence="2">SCO6045-like C-terminal domain-containing protein</fullName>
    </recommendedName>
</protein>
<feature type="compositionally biased region" description="Basic and acidic residues" evidence="1">
    <location>
        <begin position="8"/>
        <end position="20"/>
    </location>
</feature>
<gene>
    <name evidence="3" type="ORF">Ade02nite_48110</name>
</gene>
<accession>A0ABQ3Y8J5</accession>
<dbReference type="EMBL" id="BOMI01000093">
    <property type="protein sequence ID" value="GID76170.1"/>
    <property type="molecule type" value="Genomic_DNA"/>
</dbReference>
<organism evidence="3 4">
    <name type="scientific">Paractinoplanes deccanensis</name>
    <dbReference type="NCBI Taxonomy" id="113561"/>
    <lineage>
        <taxon>Bacteria</taxon>
        <taxon>Bacillati</taxon>
        <taxon>Actinomycetota</taxon>
        <taxon>Actinomycetes</taxon>
        <taxon>Micromonosporales</taxon>
        <taxon>Micromonosporaceae</taxon>
        <taxon>Paractinoplanes</taxon>
    </lineage>
</organism>
<dbReference type="Pfam" id="PF26136">
    <property type="entry name" value="SCO6045_C"/>
    <property type="match status" value="1"/>
</dbReference>